<evidence type="ECO:0000256" key="2">
    <source>
        <dbReference type="ARBA" id="ARBA00010219"/>
    </source>
</evidence>
<comment type="similarity">
    <text evidence="2">Belongs to the diaminopimelate epimerase family.</text>
</comment>
<evidence type="ECO:0000313" key="10">
    <source>
        <dbReference type="Proteomes" id="UP000004778"/>
    </source>
</evidence>
<keyword evidence="5" id="KW-0457">Lysine biosynthesis</keyword>
<dbReference type="AlphaFoldDB" id="C0W2P9"/>
<keyword evidence="10" id="KW-1185">Reference proteome</keyword>
<dbReference type="EMBL" id="ACFH01000008">
    <property type="protein sequence ID" value="EEH66980.1"/>
    <property type="molecule type" value="Genomic_DNA"/>
</dbReference>
<dbReference type="eggNOG" id="COG0253">
    <property type="taxonomic scope" value="Bacteria"/>
</dbReference>
<evidence type="ECO:0000256" key="7">
    <source>
        <dbReference type="ARBA" id="ARBA00051712"/>
    </source>
</evidence>
<proteinExistence type="inferred from homology"/>
<dbReference type="Proteomes" id="UP000004778">
    <property type="component" value="Unassembled WGS sequence"/>
</dbReference>
<evidence type="ECO:0000256" key="1">
    <source>
        <dbReference type="ARBA" id="ARBA00005196"/>
    </source>
</evidence>
<name>C0W2P9_9ACTO</name>
<gene>
    <name evidence="9" type="primary">dapF</name>
    <name evidence="9" type="ORF">HMPREF0058_0143</name>
</gene>
<reference evidence="9 10" key="1">
    <citation type="submission" date="2009-01" db="EMBL/GenBank/DDBJ databases">
        <authorList>
            <person name="Qin X."/>
            <person name="Bachman B."/>
            <person name="Battles P."/>
            <person name="Bell A."/>
            <person name="Bess C."/>
            <person name="Bickham C."/>
            <person name="Chaboub L."/>
            <person name="Chen D."/>
            <person name="Coyle M."/>
            <person name="Deiros D.R."/>
            <person name="Dinh H."/>
            <person name="Forbes L."/>
            <person name="Fowler G."/>
            <person name="Francisco L."/>
            <person name="Fu Q."/>
            <person name="Gubbala S."/>
            <person name="Hale W."/>
            <person name="Han Y."/>
            <person name="Hemphill L."/>
            <person name="Highlander S.K."/>
            <person name="Hirani K."/>
            <person name="Hogues M."/>
            <person name="Jackson L."/>
            <person name="Jakkamsetti A."/>
            <person name="Javaid M."/>
            <person name="Jiang H."/>
            <person name="Korchina V."/>
            <person name="Kovar C."/>
            <person name="Lara F."/>
            <person name="Lee S."/>
            <person name="Mata R."/>
            <person name="Mathew T."/>
            <person name="Moen C."/>
            <person name="Morales K."/>
            <person name="Munidasa M."/>
            <person name="Nazareth L."/>
            <person name="Ngo R."/>
            <person name="Nguyen L."/>
            <person name="Okwuonu G."/>
            <person name="Ongeri F."/>
            <person name="Patil S."/>
            <person name="Petrosino J."/>
            <person name="Pham C."/>
            <person name="Pham P."/>
            <person name="Pu L.-L."/>
            <person name="Puazo M."/>
            <person name="Raj R."/>
            <person name="Reid J."/>
            <person name="Rouhana J."/>
            <person name="Saada N."/>
            <person name="Shang Y."/>
            <person name="Simmons D."/>
            <person name="Thornton R."/>
            <person name="Warren J."/>
            <person name="Weissenberger G."/>
            <person name="Zhang J."/>
            <person name="Zhang L."/>
            <person name="Zhou C."/>
            <person name="Zhu D."/>
            <person name="Muzny D."/>
            <person name="Worley K."/>
            <person name="Gibbs R."/>
        </authorList>
    </citation>
    <scope>NUCLEOTIDE SEQUENCE [LARGE SCALE GENOMIC DNA]</scope>
    <source>
        <strain evidence="9 10">DSM 15434</strain>
    </source>
</reference>
<dbReference type="GO" id="GO:0005829">
    <property type="term" value="C:cytosol"/>
    <property type="evidence" value="ECO:0007669"/>
    <property type="project" value="TreeGrafter"/>
</dbReference>
<organism evidence="9 10">
    <name type="scientific">Actinomyces urogenitalis DSM 15434</name>
    <dbReference type="NCBI Taxonomy" id="525246"/>
    <lineage>
        <taxon>Bacteria</taxon>
        <taxon>Bacillati</taxon>
        <taxon>Actinomycetota</taxon>
        <taxon>Actinomycetes</taxon>
        <taxon>Actinomycetales</taxon>
        <taxon>Actinomycetaceae</taxon>
        <taxon>Actinomyces</taxon>
    </lineage>
</organism>
<dbReference type="GO" id="GO:0009089">
    <property type="term" value="P:lysine biosynthetic process via diaminopimelate"/>
    <property type="evidence" value="ECO:0007669"/>
    <property type="project" value="UniProtKB-UniPathway"/>
</dbReference>
<dbReference type="InterPro" id="IPR018510">
    <property type="entry name" value="DAP_epimerase_AS"/>
</dbReference>
<dbReference type="EC" id="5.1.1.7" evidence="3"/>
<evidence type="ECO:0000256" key="5">
    <source>
        <dbReference type="ARBA" id="ARBA00023154"/>
    </source>
</evidence>
<evidence type="ECO:0000256" key="8">
    <source>
        <dbReference type="PROSITE-ProRule" id="PRU10125"/>
    </source>
</evidence>
<dbReference type="Pfam" id="PF01678">
    <property type="entry name" value="DAP_epimerase"/>
    <property type="match status" value="2"/>
</dbReference>
<dbReference type="SUPFAM" id="SSF54506">
    <property type="entry name" value="Diaminopimelate epimerase-like"/>
    <property type="match status" value="2"/>
</dbReference>
<keyword evidence="6 9" id="KW-0413">Isomerase</keyword>
<comment type="catalytic activity">
    <reaction evidence="7">
        <text>(2S,6S)-2,6-diaminopimelate = meso-2,6-diaminopimelate</text>
        <dbReference type="Rhea" id="RHEA:15393"/>
        <dbReference type="ChEBI" id="CHEBI:57609"/>
        <dbReference type="ChEBI" id="CHEBI:57791"/>
        <dbReference type="EC" id="5.1.1.7"/>
    </reaction>
</comment>
<feature type="active site" evidence="8">
    <location>
        <position position="105"/>
    </location>
</feature>
<dbReference type="UniPathway" id="UPA00034">
    <property type="reaction ID" value="UER00025"/>
</dbReference>
<evidence type="ECO:0000313" key="9">
    <source>
        <dbReference type="EMBL" id="EEH66980.1"/>
    </source>
</evidence>
<sequence>MSLGATPFRLCTMTEQTPLAGRTLIKGHATENDFLLLVDPDCQVALSAGDVAEVCDRHAGVGADGFVRVVRTCALPGVHRFHEAVPEAEWFMDYYNADGSLAQMCGNAIRLMAEVLVCEGLVTLDDGDSVTIGTRGGARTLTRAGQLWTVDMGPARLIRPEHALGEVDDEGWDTAVTVPGLEGPRAALSIAMPNPHTVVALSEEAELDAALFAGLTDSDAPVYEPVPPQGTNLELVVALGEESDGDAAESTGQDAEASVRVGRARMRVLERGVGETRSCGTGCCAVAVALHEWEGEDAPTDYLIDVLGGQVGVHVGADPWAPDATVLLTGPATITGRLTLV</sequence>
<dbReference type="InterPro" id="IPR001653">
    <property type="entry name" value="DAP_epimerase_DapF"/>
</dbReference>
<dbReference type="GO" id="GO:0008837">
    <property type="term" value="F:diaminopimelate epimerase activity"/>
    <property type="evidence" value="ECO:0007669"/>
    <property type="project" value="UniProtKB-EC"/>
</dbReference>
<comment type="pathway">
    <text evidence="1">Amino-acid biosynthesis; L-lysine biosynthesis via DAP pathway; DL-2,6-diaminopimelate from LL-2,6-diaminopimelate: step 1/1.</text>
</comment>
<dbReference type="Gene3D" id="3.10.310.10">
    <property type="entry name" value="Diaminopimelate Epimerase, Chain A, domain 1"/>
    <property type="match status" value="2"/>
</dbReference>
<dbReference type="HOGENOM" id="CLU_053306_4_0_11"/>
<evidence type="ECO:0000256" key="4">
    <source>
        <dbReference type="ARBA" id="ARBA00022605"/>
    </source>
</evidence>
<dbReference type="PANTHER" id="PTHR31689">
    <property type="entry name" value="DIAMINOPIMELATE EPIMERASE, CHLOROPLASTIC"/>
    <property type="match status" value="1"/>
</dbReference>
<protein>
    <recommendedName>
        <fullName evidence="3">diaminopimelate epimerase</fullName>
        <ecNumber evidence="3">5.1.1.7</ecNumber>
    </recommendedName>
</protein>
<evidence type="ECO:0000256" key="3">
    <source>
        <dbReference type="ARBA" id="ARBA00013080"/>
    </source>
</evidence>
<dbReference type="PANTHER" id="PTHR31689:SF0">
    <property type="entry name" value="DIAMINOPIMELATE EPIMERASE"/>
    <property type="match status" value="1"/>
</dbReference>
<comment type="caution">
    <text evidence="9">The sequence shown here is derived from an EMBL/GenBank/DDBJ whole genome shotgun (WGS) entry which is preliminary data.</text>
</comment>
<keyword evidence="4" id="KW-0028">Amino-acid biosynthesis</keyword>
<dbReference type="PROSITE" id="PS01326">
    <property type="entry name" value="DAP_EPIMERASE"/>
    <property type="match status" value="1"/>
</dbReference>
<evidence type="ECO:0000256" key="6">
    <source>
        <dbReference type="ARBA" id="ARBA00023235"/>
    </source>
</evidence>
<accession>C0W2P9</accession>
<dbReference type="STRING" id="103621.GCA_001067145_01216"/>